<comment type="caution">
    <text evidence="1">The sequence shown here is derived from an EMBL/GenBank/DDBJ whole genome shotgun (WGS) entry which is preliminary data.</text>
</comment>
<dbReference type="Proteomes" id="UP000735302">
    <property type="component" value="Unassembled WGS sequence"/>
</dbReference>
<reference evidence="1 2" key="1">
    <citation type="journal article" date="2021" name="Elife">
        <title>Chloroplast acquisition without the gene transfer in kleptoplastic sea slugs, Plakobranchus ocellatus.</title>
        <authorList>
            <person name="Maeda T."/>
            <person name="Takahashi S."/>
            <person name="Yoshida T."/>
            <person name="Shimamura S."/>
            <person name="Takaki Y."/>
            <person name="Nagai Y."/>
            <person name="Toyoda A."/>
            <person name="Suzuki Y."/>
            <person name="Arimoto A."/>
            <person name="Ishii H."/>
            <person name="Satoh N."/>
            <person name="Nishiyama T."/>
            <person name="Hasebe M."/>
            <person name="Maruyama T."/>
            <person name="Minagawa J."/>
            <person name="Obokata J."/>
            <person name="Shigenobu S."/>
        </authorList>
    </citation>
    <scope>NUCLEOTIDE SEQUENCE [LARGE SCALE GENOMIC DNA]</scope>
</reference>
<protein>
    <submittedName>
        <fullName evidence="1">Uncharacterized protein</fullName>
    </submittedName>
</protein>
<organism evidence="1 2">
    <name type="scientific">Plakobranchus ocellatus</name>
    <dbReference type="NCBI Taxonomy" id="259542"/>
    <lineage>
        <taxon>Eukaryota</taxon>
        <taxon>Metazoa</taxon>
        <taxon>Spiralia</taxon>
        <taxon>Lophotrochozoa</taxon>
        <taxon>Mollusca</taxon>
        <taxon>Gastropoda</taxon>
        <taxon>Heterobranchia</taxon>
        <taxon>Euthyneura</taxon>
        <taxon>Panpulmonata</taxon>
        <taxon>Sacoglossa</taxon>
        <taxon>Placobranchoidea</taxon>
        <taxon>Plakobranchidae</taxon>
        <taxon>Plakobranchus</taxon>
    </lineage>
</organism>
<keyword evidence="2" id="KW-1185">Reference proteome</keyword>
<accession>A0AAV4CHW8</accession>
<evidence type="ECO:0000313" key="2">
    <source>
        <dbReference type="Proteomes" id="UP000735302"/>
    </source>
</evidence>
<gene>
    <name evidence="1" type="ORF">PoB_005766300</name>
</gene>
<dbReference type="AlphaFoldDB" id="A0AAV4CHW8"/>
<name>A0AAV4CHW8_9GAST</name>
<evidence type="ECO:0000313" key="1">
    <source>
        <dbReference type="EMBL" id="GFO31158.1"/>
    </source>
</evidence>
<dbReference type="EMBL" id="BLXT01006360">
    <property type="protein sequence ID" value="GFO31158.1"/>
    <property type="molecule type" value="Genomic_DNA"/>
</dbReference>
<proteinExistence type="predicted"/>
<sequence length="127" mass="14495">MPNINPKSHIQKQCLVMGEIPSHSNVVSKSVHWTPFFVKADCTLCPLKLEKVYEIVRGLATVTLKDDFIITFQATTRLSQTLRPSVRPGRRWWGSDPRQNGLYRSQGGFTRHCAIDNPEKTREGRIC</sequence>